<gene>
    <name evidence="7" type="ORF">DFR67_101242</name>
</gene>
<dbReference type="OrthoDB" id="4408384at2"/>
<dbReference type="Gene3D" id="1.10.357.10">
    <property type="entry name" value="Tetracycline Repressor, domain 2"/>
    <property type="match status" value="1"/>
</dbReference>
<keyword evidence="3 5" id="KW-0238">DNA-binding</keyword>
<evidence type="ECO:0000256" key="3">
    <source>
        <dbReference type="ARBA" id="ARBA00023125"/>
    </source>
</evidence>
<evidence type="ECO:0000313" key="7">
    <source>
        <dbReference type="EMBL" id="PYE20851.1"/>
    </source>
</evidence>
<proteinExistence type="predicted"/>
<evidence type="ECO:0000256" key="4">
    <source>
        <dbReference type="ARBA" id="ARBA00023163"/>
    </source>
</evidence>
<evidence type="ECO:0000313" key="8">
    <source>
        <dbReference type="Proteomes" id="UP000247591"/>
    </source>
</evidence>
<reference evidence="7 8" key="1">
    <citation type="submission" date="2018-06" db="EMBL/GenBank/DDBJ databases">
        <title>Genomic Encyclopedia of Type Strains, Phase IV (KMG-IV): sequencing the most valuable type-strain genomes for metagenomic binning, comparative biology and taxonomic classification.</title>
        <authorList>
            <person name="Goeker M."/>
        </authorList>
    </citation>
    <scope>NUCLEOTIDE SEQUENCE [LARGE SCALE GENOMIC DNA]</scope>
    <source>
        <strain evidence="7 8">DSM 45521</strain>
    </source>
</reference>
<dbReference type="AlphaFoldDB" id="A0A318RSZ9"/>
<comment type="caution">
    <text evidence="7">The sequence shown here is derived from an EMBL/GenBank/DDBJ whole genome shotgun (WGS) entry which is preliminary data.</text>
</comment>
<accession>A0A318RSZ9</accession>
<dbReference type="RefSeq" id="WP_146240341.1">
    <property type="nucleotide sequence ID" value="NZ_QJSP01000001.1"/>
</dbReference>
<dbReference type="InterPro" id="IPR036271">
    <property type="entry name" value="Tet_transcr_reg_TetR-rel_C_sf"/>
</dbReference>
<evidence type="ECO:0000259" key="6">
    <source>
        <dbReference type="PROSITE" id="PS50977"/>
    </source>
</evidence>
<evidence type="ECO:0000256" key="5">
    <source>
        <dbReference type="PROSITE-ProRule" id="PRU00335"/>
    </source>
</evidence>
<dbReference type="SUPFAM" id="SSF46689">
    <property type="entry name" value="Homeodomain-like"/>
    <property type="match status" value="1"/>
</dbReference>
<sequence>MSELAAKVNDARGRISRAVWDTVAELGIEATTVRAVADRADCTTGLIMHRFGSRSAMLVHARQMLFERTSARADSVAEARATSAAERLFAIACTALPLDDERIVEARIWTGFAAASIADADLRELHVHNTRQWLARITNLVAGLDSDVTDADATEYAQQIIAVVEGAAVLAVLDDTMYPPARQKRLLHQTITDVVNRIGSDRL</sequence>
<keyword evidence="8" id="KW-1185">Reference proteome</keyword>
<evidence type="ECO:0000256" key="1">
    <source>
        <dbReference type="ARBA" id="ARBA00022491"/>
    </source>
</evidence>
<name>A0A318RSZ9_WILLI</name>
<dbReference type="InterPro" id="IPR039538">
    <property type="entry name" value="BetI_C"/>
</dbReference>
<dbReference type="Pfam" id="PF00440">
    <property type="entry name" value="TetR_N"/>
    <property type="match status" value="1"/>
</dbReference>
<dbReference type="Proteomes" id="UP000247591">
    <property type="component" value="Unassembled WGS sequence"/>
</dbReference>
<dbReference type="InterPro" id="IPR009057">
    <property type="entry name" value="Homeodomain-like_sf"/>
</dbReference>
<protein>
    <submittedName>
        <fullName evidence="7">TetR family transcriptional regulator</fullName>
    </submittedName>
</protein>
<dbReference type="Pfam" id="PF13977">
    <property type="entry name" value="TetR_C_6"/>
    <property type="match status" value="1"/>
</dbReference>
<keyword evidence="2" id="KW-0805">Transcription regulation</keyword>
<feature type="domain" description="HTH tetR-type" evidence="6">
    <location>
        <begin position="9"/>
        <end position="69"/>
    </location>
</feature>
<dbReference type="GO" id="GO:0003677">
    <property type="term" value="F:DNA binding"/>
    <property type="evidence" value="ECO:0007669"/>
    <property type="project" value="UniProtKB-UniRule"/>
</dbReference>
<dbReference type="SUPFAM" id="SSF48498">
    <property type="entry name" value="Tetracyclin repressor-like, C-terminal domain"/>
    <property type="match status" value="1"/>
</dbReference>
<evidence type="ECO:0000256" key="2">
    <source>
        <dbReference type="ARBA" id="ARBA00023015"/>
    </source>
</evidence>
<dbReference type="InterPro" id="IPR001647">
    <property type="entry name" value="HTH_TetR"/>
</dbReference>
<dbReference type="PROSITE" id="PS50977">
    <property type="entry name" value="HTH_TETR_2"/>
    <property type="match status" value="1"/>
</dbReference>
<keyword evidence="4" id="KW-0804">Transcription</keyword>
<dbReference type="EMBL" id="QJSP01000001">
    <property type="protein sequence ID" value="PYE20851.1"/>
    <property type="molecule type" value="Genomic_DNA"/>
</dbReference>
<organism evidence="7 8">
    <name type="scientific">Williamsia limnetica</name>
    <dbReference type="NCBI Taxonomy" id="882452"/>
    <lineage>
        <taxon>Bacteria</taxon>
        <taxon>Bacillati</taxon>
        <taxon>Actinomycetota</taxon>
        <taxon>Actinomycetes</taxon>
        <taxon>Mycobacteriales</taxon>
        <taxon>Nocardiaceae</taxon>
        <taxon>Williamsia</taxon>
    </lineage>
</organism>
<keyword evidence="1" id="KW-0678">Repressor</keyword>
<feature type="DNA-binding region" description="H-T-H motif" evidence="5">
    <location>
        <begin position="32"/>
        <end position="51"/>
    </location>
</feature>